<feature type="compositionally biased region" description="Low complexity" evidence="1">
    <location>
        <begin position="119"/>
        <end position="131"/>
    </location>
</feature>
<feature type="region of interest" description="Disordered" evidence="1">
    <location>
        <begin position="255"/>
        <end position="278"/>
    </location>
</feature>
<proteinExistence type="predicted"/>
<evidence type="ECO:0000256" key="1">
    <source>
        <dbReference type="SAM" id="MobiDB-lite"/>
    </source>
</evidence>
<evidence type="ECO:0000313" key="3">
    <source>
        <dbReference type="Proteomes" id="UP001321473"/>
    </source>
</evidence>
<feature type="region of interest" description="Disordered" evidence="1">
    <location>
        <begin position="1"/>
        <end position="132"/>
    </location>
</feature>
<comment type="caution">
    <text evidence="2">The sequence shown here is derived from an EMBL/GenBank/DDBJ whole genome shotgun (WGS) entry which is preliminary data.</text>
</comment>
<sequence length="297" mass="32503">MEASYQVSVGRASGHERPADHQRQRARRPSARTTRDQPVPRPHAGPLPRPRQHGDRVGRGATRRQSAQRPQAGPRPRPRQHGGRGAAEYHAGGPQAPDPHHQLSGAAPAPRHPDRAAGRRGPASAGTAGPRCRSVATWAHQAGDAPPRSYVSVAPWDRQLQVEAGLARERVPSIFRGNTITDHLAAHPEAVMPPEPTAAYCPECGGVIVSRRTHVASSYHRQRLEGSSLDAEVVRARMARDPVFAARVLQMEVAPESEPWSHHPGQGPRLLPRRQPQQTTTSETLLWISICWRTCNL</sequence>
<reference evidence="2 3" key="1">
    <citation type="journal article" date="2023" name="Arcadia Sci">
        <title>De novo assembly of a long-read Amblyomma americanum tick genome.</title>
        <authorList>
            <person name="Chou S."/>
            <person name="Poskanzer K.E."/>
            <person name="Rollins M."/>
            <person name="Thuy-Boun P.S."/>
        </authorList>
    </citation>
    <scope>NUCLEOTIDE SEQUENCE [LARGE SCALE GENOMIC DNA]</scope>
    <source>
        <strain evidence="2">F_SG_1</strain>
        <tissue evidence="2">Salivary glands</tissue>
    </source>
</reference>
<feature type="compositionally biased region" description="Basic and acidic residues" evidence="1">
    <location>
        <begin position="13"/>
        <end position="23"/>
    </location>
</feature>
<protein>
    <submittedName>
        <fullName evidence="2">Uncharacterized protein</fullName>
    </submittedName>
</protein>
<evidence type="ECO:0000313" key="2">
    <source>
        <dbReference type="EMBL" id="KAK8773357.1"/>
    </source>
</evidence>
<dbReference type="EMBL" id="JARKHS020017017">
    <property type="protein sequence ID" value="KAK8773357.1"/>
    <property type="molecule type" value="Genomic_DNA"/>
</dbReference>
<dbReference type="Proteomes" id="UP001321473">
    <property type="component" value="Unassembled WGS sequence"/>
</dbReference>
<accession>A0AAQ4EEZ9</accession>
<feature type="compositionally biased region" description="Low complexity" evidence="1">
    <location>
        <begin position="63"/>
        <end position="74"/>
    </location>
</feature>
<feature type="compositionally biased region" description="Pro residues" evidence="1">
    <location>
        <begin position="39"/>
        <end position="49"/>
    </location>
</feature>
<keyword evidence="3" id="KW-1185">Reference proteome</keyword>
<gene>
    <name evidence="2" type="ORF">V5799_012112</name>
</gene>
<dbReference type="AlphaFoldDB" id="A0AAQ4EEZ9"/>
<organism evidence="2 3">
    <name type="scientific">Amblyomma americanum</name>
    <name type="common">Lone star tick</name>
    <dbReference type="NCBI Taxonomy" id="6943"/>
    <lineage>
        <taxon>Eukaryota</taxon>
        <taxon>Metazoa</taxon>
        <taxon>Ecdysozoa</taxon>
        <taxon>Arthropoda</taxon>
        <taxon>Chelicerata</taxon>
        <taxon>Arachnida</taxon>
        <taxon>Acari</taxon>
        <taxon>Parasitiformes</taxon>
        <taxon>Ixodida</taxon>
        <taxon>Ixodoidea</taxon>
        <taxon>Ixodidae</taxon>
        <taxon>Amblyomminae</taxon>
        <taxon>Amblyomma</taxon>
    </lineage>
</organism>
<name>A0AAQ4EEZ9_AMBAM</name>